<reference evidence="3 4" key="1">
    <citation type="journal article" date="2017" name="MBio">
        <title>Type VI secretion-mediated competition in the bee gut microbiome.</title>
        <authorList>
            <person name="Steele M.I."/>
            <person name="Kwong W.K."/>
            <person name="Powell J.E."/>
            <person name="Whiteley M."/>
            <person name="Moran N.A."/>
        </authorList>
    </citation>
    <scope>NUCLEOTIDE SEQUENCE [LARGE SCALE GENOMIC DNA]</scope>
    <source>
        <strain evidence="3 4">Nev3CBA3</strain>
    </source>
</reference>
<dbReference type="Pfam" id="PF03592">
    <property type="entry name" value="Terminase_2"/>
    <property type="match status" value="1"/>
</dbReference>
<sequence>MSGLTDKQQRFVEEYLIDFNATQAAIRAGYSQKTAGSVGHENLRKPEIVAALNKAKQARCERTQIDADYVLSRLVEIDQMDVADILNADGSVLPISQWPKVWRITLSGMDVLTMMDKEDGQSILKKIKWPDKVKNLELLGKHVTVQAFNEKTSVSGEVRIETRPISSIFEQPND</sequence>
<dbReference type="Gene3D" id="1.10.10.1400">
    <property type="entry name" value="Terminase, small subunit, N-terminal DNA-binding domain, HTH motif"/>
    <property type="match status" value="1"/>
</dbReference>
<dbReference type="InterPro" id="IPR052404">
    <property type="entry name" value="SPP1-like_terminase"/>
</dbReference>
<dbReference type="AlphaFoldDB" id="A0A2N9Y0S9"/>
<evidence type="ECO:0000256" key="2">
    <source>
        <dbReference type="ARBA" id="ARBA00023219"/>
    </source>
</evidence>
<dbReference type="PANTHER" id="PTHR41328">
    <property type="entry name" value="TERMINASE SMALL SUBUNIT-RELATED"/>
    <property type="match status" value="1"/>
</dbReference>
<gene>
    <name evidence="3" type="ORF">BHC49_01760</name>
</gene>
<dbReference type="EMBL" id="MEIS01000055">
    <property type="protein sequence ID" value="PIT58376.1"/>
    <property type="molecule type" value="Genomic_DNA"/>
</dbReference>
<organism evidence="3 4">
    <name type="scientific">Snodgrassella alvi</name>
    <dbReference type="NCBI Taxonomy" id="1196083"/>
    <lineage>
        <taxon>Bacteria</taxon>
        <taxon>Pseudomonadati</taxon>
        <taxon>Pseudomonadota</taxon>
        <taxon>Betaproteobacteria</taxon>
        <taxon>Neisseriales</taxon>
        <taxon>Neisseriaceae</taxon>
        <taxon>Snodgrassella</taxon>
    </lineage>
</organism>
<protein>
    <submittedName>
        <fullName evidence="3">Terminase</fullName>
    </submittedName>
</protein>
<evidence type="ECO:0000313" key="3">
    <source>
        <dbReference type="EMBL" id="PIT58376.1"/>
    </source>
</evidence>
<dbReference type="InterPro" id="IPR038713">
    <property type="entry name" value="Terminase_Gp1_N_sf"/>
</dbReference>
<keyword evidence="2" id="KW-0231">Viral genome packaging</keyword>
<name>A0A2N9Y0S9_9NEIS</name>
<keyword evidence="1" id="KW-1188">Viral release from host cell</keyword>
<dbReference type="Proteomes" id="UP000229434">
    <property type="component" value="Unassembled WGS sequence"/>
</dbReference>
<dbReference type="InterPro" id="IPR005335">
    <property type="entry name" value="Terminase_ssu"/>
</dbReference>
<evidence type="ECO:0000256" key="1">
    <source>
        <dbReference type="ARBA" id="ARBA00022612"/>
    </source>
</evidence>
<comment type="caution">
    <text evidence="3">The sequence shown here is derived from an EMBL/GenBank/DDBJ whole genome shotgun (WGS) entry which is preliminary data.</text>
</comment>
<accession>A0A2N9Y0S9</accession>
<dbReference type="GO" id="GO:0051276">
    <property type="term" value="P:chromosome organization"/>
    <property type="evidence" value="ECO:0007669"/>
    <property type="project" value="InterPro"/>
</dbReference>
<evidence type="ECO:0000313" key="4">
    <source>
        <dbReference type="Proteomes" id="UP000229434"/>
    </source>
</evidence>
<proteinExistence type="predicted"/>
<dbReference type="PANTHER" id="PTHR41328:SF2">
    <property type="entry name" value="TERMINASE SMALL SUBUNIT"/>
    <property type="match status" value="1"/>
</dbReference>